<dbReference type="AlphaFoldDB" id="A0AAV6G7R0"/>
<keyword evidence="2" id="KW-1185">Reference proteome</keyword>
<sequence>METPSGGLLSLWKHRQEVCCHYGNGIRWNHGLYGYSVRWTADAQNQQEQTTKERVLQHTQVNTHTHKSSHEYTHIPYTTLQMGLDVGLLVCPVEVYESVCVCV</sequence>
<feature type="non-terminal residue" evidence="1">
    <location>
        <position position="103"/>
    </location>
</feature>
<dbReference type="EMBL" id="JADWDJ010000015">
    <property type="protein sequence ID" value="KAG5269881.1"/>
    <property type="molecule type" value="Genomic_DNA"/>
</dbReference>
<comment type="caution">
    <text evidence="1">The sequence shown here is derived from an EMBL/GenBank/DDBJ whole genome shotgun (WGS) entry which is preliminary data.</text>
</comment>
<gene>
    <name evidence="1" type="ORF">AALO_G00207250</name>
</gene>
<name>A0AAV6G7R0_9TELE</name>
<evidence type="ECO:0000313" key="2">
    <source>
        <dbReference type="Proteomes" id="UP000823561"/>
    </source>
</evidence>
<accession>A0AAV6G7R0</accession>
<protein>
    <submittedName>
        <fullName evidence="1">Uncharacterized protein</fullName>
    </submittedName>
</protein>
<proteinExistence type="predicted"/>
<dbReference type="Proteomes" id="UP000823561">
    <property type="component" value="Chromosome 15"/>
</dbReference>
<reference evidence="1" key="1">
    <citation type="submission" date="2020-10" db="EMBL/GenBank/DDBJ databases">
        <title>Chromosome-scale genome assembly of the Allis shad, Alosa alosa.</title>
        <authorList>
            <person name="Margot Z."/>
            <person name="Christophe K."/>
            <person name="Cabau C."/>
            <person name="Louis A."/>
            <person name="Berthelot C."/>
            <person name="Parey E."/>
            <person name="Roest Crollius H."/>
            <person name="Montfort J."/>
            <person name="Robinson-Rechavi M."/>
            <person name="Bucao C."/>
            <person name="Bouchez O."/>
            <person name="Gislard M."/>
            <person name="Lluch J."/>
            <person name="Milhes M."/>
            <person name="Lampietro C."/>
            <person name="Lopez Roques C."/>
            <person name="Donnadieu C."/>
            <person name="Braasch I."/>
            <person name="Desvignes T."/>
            <person name="Postlethwait J."/>
            <person name="Bobe J."/>
            <person name="Guiguen Y."/>
        </authorList>
    </citation>
    <scope>NUCLEOTIDE SEQUENCE</scope>
    <source>
        <strain evidence="1">M-15738</strain>
        <tissue evidence="1">Blood</tissue>
    </source>
</reference>
<evidence type="ECO:0000313" key="1">
    <source>
        <dbReference type="EMBL" id="KAG5269881.1"/>
    </source>
</evidence>
<organism evidence="1 2">
    <name type="scientific">Alosa alosa</name>
    <name type="common">allis shad</name>
    <dbReference type="NCBI Taxonomy" id="278164"/>
    <lineage>
        <taxon>Eukaryota</taxon>
        <taxon>Metazoa</taxon>
        <taxon>Chordata</taxon>
        <taxon>Craniata</taxon>
        <taxon>Vertebrata</taxon>
        <taxon>Euteleostomi</taxon>
        <taxon>Actinopterygii</taxon>
        <taxon>Neopterygii</taxon>
        <taxon>Teleostei</taxon>
        <taxon>Clupei</taxon>
        <taxon>Clupeiformes</taxon>
        <taxon>Clupeoidei</taxon>
        <taxon>Clupeidae</taxon>
        <taxon>Alosa</taxon>
    </lineage>
</organism>